<dbReference type="OrthoDB" id="6273063at2759"/>
<accession>A0A6J8AFY5</accession>
<gene>
    <name evidence="3" type="ORF">MCOR_6743</name>
</gene>
<name>A0A6J8AFY5_MYTCO</name>
<protein>
    <recommendedName>
        <fullName evidence="2">DDE-1 domain-containing protein</fullName>
    </recommendedName>
</protein>
<evidence type="ECO:0000259" key="2">
    <source>
        <dbReference type="Pfam" id="PF03184"/>
    </source>
</evidence>
<evidence type="ECO:0000256" key="1">
    <source>
        <dbReference type="SAM" id="MobiDB-lite"/>
    </source>
</evidence>
<sequence>MSQLKSFRERELTGVNTTYQWLALRSLKDQFDHEWYFEHGDMFKLYTILCELCTSHNIALKVTEIIKEHECEEIQSIVFTASRLQNEIDLNYPEMSECIIKDAQKSKNLYMKYDKENLEKAIKSIKGGVYSYRKSQSGVWGTKTTIIDHVSGRIQLNSKPGRKPVIPIEMENVIARKVVEAANKGFGITKKQLQMKISRLCKVQKIETPFKRGIPGDDWWRGFKSRHPEIALRKPEKLSTSRSRMLNRVVVTKYFEDLEKVITDNHLKAAHIWNMDETGKQFEHNPTNVCARKGSRNVPGRTSNSRENVTILASVNAEGNVMPPMCVVKGKTIRSVQSFCCLDAPINTVWSFQERAWMCDMLGELWFKDVFLAHCGPERPQLLLLDSHRSHEVLGLLEEACNENIIVFALPPHCTHMLQPLDRTVFGPFSKAYDRECTEFLSKHPNNDINKQTWPRVFKTAWEAALTVDNIKNGFLACGICPFDASVIPDSAFLPSDPFDVPLPVNENNSNSFPATETQAIVTVASDSNLDISVNESTVRNDEFLPVVISTPSKDEIEVLQPAFSPIAEIRNIDDGFPTLDQVPLLLMALGNDEVQLEEIPATQDLVLSNDDNDGVQLETLNTELENVEGITEVNTLKRSITNSDHWNMDVESIFGLATASSEKKKKLRKSSSLTSHRILTSEEVMREKRMKEAEKEKLVFEKEKRKEIRQMKRESQWCIEALDQVLDFATTETEELNNVLGKFYAEATPKFSEKRGKEMSTAQSKRVSQKFNEKQKGSNQPPHL</sequence>
<evidence type="ECO:0000313" key="3">
    <source>
        <dbReference type="EMBL" id="CAC5366443.1"/>
    </source>
</evidence>
<dbReference type="GO" id="GO:0003677">
    <property type="term" value="F:DNA binding"/>
    <property type="evidence" value="ECO:0007669"/>
    <property type="project" value="TreeGrafter"/>
</dbReference>
<feature type="compositionally biased region" description="Polar residues" evidence="1">
    <location>
        <begin position="761"/>
        <end position="771"/>
    </location>
</feature>
<dbReference type="Pfam" id="PF03184">
    <property type="entry name" value="DDE_1"/>
    <property type="match status" value="1"/>
</dbReference>
<organism evidence="3 4">
    <name type="scientific">Mytilus coruscus</name>
    <name type="common">Sea mussel</name>
    <dbReference type="NCBI Taxonomy" id="42192"/>
    <lineage>
        <taxon>Eukaryota</taxon>
        <taxon>Metazoa</taxon>
        <taxon>Spiralia</taxon>
        <taxon>Lophotrochozoa</taxon>
        <taxon>Mollusca</taxon>
        <taxon>Bivalvia</taxon>
        <taxon>Autobranchia</taxon>
        <taxon>Pteriomorphia</taxon>
        <taxon>Mytilida</taxon>
        <taxon>Mytiloidea</taxon>
        <taxon>Mytilidae</taxon>
        <taxon>Mytilinae</taxon>
        <taxon>Mytilus</taxon>
    </lineage>
</organism>
<dbReference type="PANTHER" id="PTHR19303">
    <property type="entry name" value="TRANSPOSON"/>
    <property type="match status" value="1"/>
</dbReference>
<reference evidence="3 4" key="1">
    <citation type="submission" date="2020-06" db="EMBL/GenBank/DDBJ databases">
        <authorList>
            <person name="Li R."/>
            <person name="Bekaert M."/>
        </authorList>
    </citation>
    <scope>NUCLEOTIDE SEQUENCE [LARGE SCALE GENOMIC DNA]</scope>
    <source>
        <strain evidence="4">wild</strain>
    </source>
</reference>
<dbReference type="EMBL" id="CACVKT020001255">
    <property type="protein sequence ID" value="CAC5366443.1"/>
    <property type="molecule type" value="Genomic_DNA"/>
</dbReference>
<evidence type="ECO:0000313" key="4">
    <source>
        <dbReference type="Proteomes" id="UP000507470"/>
    </source>
</evidence>
<proteinExistence type="predicted"/>
<keyword evidence="4" id="KW-1185">Reference proteome</keyword>
<dbReference type="AlphaFoldDB" id="A0A6J8AFY5"/>
<feature type="domain" description="DDE-1" evidence="2">
    <location>
        <begin position="309"/>
        <end position="475"/>
    </location>
</feature>
<dbReference type="GO" id="GO:0005634">
    <property type="term" value="C:nucleus"/>
    <property type="evidence" value="ECO:0007669"/>
    <property type="project" value="TreeGrafter"/>
</dbReference>
<dbReference type="Proteomes" id="UP000507470">
    <property type="component" value="Unassembled WGS sequence"/>
</dbReference>
<dbReference type="InterPro" id="IPR050863">
    <property type="entry name" value="CenT-Element_Derived"/>
</dbReference>
<dbReference type="InterPro" id="IPR004875">
    <property type="entry name" value="DDE_SF_endonuclease_dom"/>
</dbReference>
<dbReference type="PANTHER" id="PTHR19303:SF74">
    <property type="entry name" value="POGO TRANSPOSABLE ELEMENT WITH KRAB DOMAIN"/>
    <property type="match status" value="1"/>
</dbReference>
<feature type="region of interest" description="Disordered" evidence="1">
    <location>
        <begin position="751"/>
        <end position="785"/>
    </location>
</feature>